<feature type="non-terminal residue" evidence="3">
    <location>
        <position position="117"/>
    </location>
</feature>
<feature type="compositionally biased region" description="Low complexity" evidence="1">
    <location>
        <begin position="58"/>
        <end position="67"/>
    </location>
</feature>
<evidence type="ECO:0000256" key="1">
    <source>
        <dbReference type="SAM" id="MobiDB-lite"/>
    </source>
</evidence>
<evidence type="ECO:0000313" key="2">
    <source>
        <dbReference type="Proteomes" id="UP000079169"/>
    </source>
</evidence>
<dbReference type="GeneID" id="103523325"/>
<gene>
    <name evidence="3" type="primary">LOC103523325</name>
</gene>
<dbReference type="AlphaFoldDB" id="A0A1S3DR98"/>
<name>A0A1S3DR98_DIACI</name>
<reference evidence="3" key="1">
    <citation type="submission" date="2025-08" db="UniProtKB">
        <authorList>
            <consortium name="RefSeq"/>
        </authorList>
    </citation>
    <scope>IDENTIFICATION</scope>
</reference>
<accession>A0A1S3DR98</accession>
<proteinExistence type="predicted"/>
<feature type="region of interest" description="Disordered" evidence="1">
    <location>
        <begin position="1"/>
        <end position="83"/>
    </location>
</feature>
<dbReference type="Proteomes" id="UP000079169">
    <property type="component" value="Unplaced"/>
</dbReference>
<dbReference type="PaxDb" id="121845-A0A1S3DR98"/>
<organism evidence="2 3">
    <name type="scientific">Diaphorina citri</name>
    <name type="common">Asian citrus psyllid</name>
    <dbReference type="NCBI Taxonomy" id="121845"/>
    <lineage>
        <taxon>Eukaryota</taxon>
        <taxon>Metazoa</taxon>
        <taxon>Ecdysozoa</taxon>
        <taxon>Arthropoda</taxon>
        <taxon>Hexapoda</taxon>
        <taxon>Insecta</taxon>
        <taxon>Pterygota</taxon>
        <taxon>Neoptera</taxon>
        <taxon>Paraneoptera</taxon>
        <taxon>Hemiptera</taxon>
        <taxon>Sternorrhyncha</taxon>
        <taxon>Psylloidea</taxon>
        <taxon>Psyllidae</taxon>
        <taxon>Diaphorininae</taxon>
        <taxon>Diaphorina</taxon>
    </lineage>
</organism>
<protein>
    <submittedName>
        <fullName evidence="3">Uncharacterized protein LOC103523325</fullName>
    </submittedName>
</protein>
<dbReference type="KEGG" id="dci:103523325"/>
<keyword evidence="2" id="KW-1185">Reference proteome</keyword>
<sequence>MTAFSAAADSYQPRPSWYSKPAGPADTLTPPMESDQPAQPEQEEPMWSKKPKKKPYHPSKYYPSQTTQDEDEEEYEAPSRSKSNSIALSVLCKLPGQSWAFYVYCWFNGYRTDRELG</sequence>
<evidence type="ECO:0000313" key="3">
    <source>
        <dbReference type="RefSeq" id="XP_008486605.2"/>
    </source>
</evidence>
<dbReference type="RefSeq" id="XP_008486605.2">
    <property type="nucleotide sequence ID" value="XM_008488383.2"/>
</dbReference>